<proteinExistence type="inferred from homology"/>
<dbReference type="SMART" id="SM00692">
    <property type="entry name" value="DM3"/>
    <property type="match status" value="1"/>
</dbReference>
<evidence type="ECO:0000256" key="7">
    <source>
        <dbReference type="ARBA" id="ARBA00023054"/>
    </source>
</evidence>
<feature type="domain" description="THAP-type" evidence="15">
    <location>
        <begin position="1"/>
        <end position="83"/>
    </location>
</feature>
<dbReference type="PROSITE" id="PS50950">
    <property type="entry name" value="ZF_THAP"/>
    <property type="match status" value="1"/>
</dbReference>
<evidence type="ECO:0000256" key="13">
    <source>
        <dbReference type="SAM" id="Coils"/>
    </source>
</evidence>
<evidence type="ECO:0000256" key="6">
    <source>
        <dbReference type="ARBA" id="ARBA00023015"/>
    </source>
</evidence>
<keyword evidence="3" id="KW-0479">Metal-binding</keyword>
<evidence type="ECO:0000313" key="17">
    <source>
        <dbReference type="Proteomes" id="UP000318571"/>
    </source>
</evidence>
<evidence type="ECO:0000256" key="14">
    <source>
        <dbReference type="SAM" id="MobiDB-lite"/>
    </source>
</evidence>
<dbReference type="GO" id="GO:0008270">
    <property type="term" value="F:zinc ion binding"/>
    <property type="evidence" value="ECO:0007669"/>
    <property type="project" value="UniProtKB-KW"/>
</dbReference>
<gene>
    <name evidence="16" type="ORF">TCAL_12593</name>
</gene>
<reference evidence="16 17" key="1">
    <citation type="journal article" date="2018" name="Nat. Ecol. Evol.">
        <title>Genomic signatures of mitonuclear coevolution across populations of Tigriopus californicus.</title>
        <authorList>
            <person name="Barreto F.S."/>
            <person name="Watson E.T."/>
            <person name="Lima T.G."/>
            <person name="Willett C.S."/>
            <person name="Edmands S."/>
            <person name="Li W."/>
            <person name="Burton R.S."/>
        </authorList>
    </citation>
    <scope>NUCLEOTIDE SEQUENCE [LARGE SCALE GENOMIC DNA]</scope>
    <source>
        <strain evidence="16 17">San Diego</strain>
    </source>
</reference>
<evidence type="ECO:0000256" key="2">
    <source>
        <dbReference type="ARBA" id="ARBA00006177"/>
    </source>
</evidence>
<evidence type="ECO:0000256" key="11">
    <source>
        <dbReference type="ARBA" id="ARBA00023306"/>
    </source>
</evidence>
<keyword evidence="5" id="KW-0862">Zinc</keyword>
<name>A0A553PDL8_TIGCA</name>
<comment type="similarity">
    <text evidence="2">Belongs to the THAP1 family.</text>
</comment>
<feature type="region of interest" description="Disordered" evidence="14">
    <location>
        <begin position="83"/>
        <end position="114"/>
    </location>
</feature>
<keyword evidence="7 13" id="KW-0175">Coiled coil</keyword>
<keyword evidence="6" id="KW-0805">Transcription regulation</keyword>
<organism evidence="16 17">
    <name type="scientific">Tigriopus californicus</name>
    <name type="common">Marine copepod</name>
    <dbReference type="NCBI Taxonomy" id="6832"/>
    <lineage>
        <taxon>Eukaryota</taxon>
        <taxon>Metazoa</taxon>
        <taxon>Ecdysozoa</taxon>
        <taxon>Arthropoda</taxon>
        <taxon>Crustacea</taxon>
        <taxon>Multicrustacea</taxon>
        <taxon>Hexanauplia</taxon>
        <taxon>Copepoda</taxon>
        <taxon>Harpacticoida</taxon>
        <taxon>Harpacticidae</taxon>
        <taxon>Tigriopus</taxon>
    </lineage>
</organism>
<dbReference type="InterPro" id="IPR021896">
    <property type="entry name" value="THAP9-like_HTH"/>
</dbReference>
<dbReference type="SMART" id="SM00980">
    <property type="entry name" value="THAP"/>
    <property type="match status" value="1"/>
</dbReference>
<keyword evidence="8 12" id="KW-0238">DNA-binding</keyword>
<dbReference type="Proteomes" id="UP000318571">
    <property type="component" value="Chromosome 2"/>
</dbReference>
<sequence>MVKSCAVDTCRHRGDPPEGGKRSYFRFPLRYPLICGEWVAAIKKPDYVPTRNSFVCQDHFAATDILVRDQRKILKRHAVPFFPQKANRPGRPTKGKYRPRPATGWQSKKGPWNECHSYAKGHNETEEEAGAKIRRLERRLKELGLKAQRHEKTIERLKRSLDAKEEEKLRLHFDLARENPVQKLSGLTRALIEHEIDNHAKSKVSHRFGHQVREFGAKIYELSPQVYAYMKTIFTLPAERTLTRFKARCLPSPPVDLAFEQIHPLIQDQTSGMEIQISAPDGTGHGDEPSLTQNISSWMSVLK</sequence>
<feature type="coiled-coil region" evidence="13">
    <location>
        <begin position="119"/>
        <end position="167"/>
    </location>
</feature>
<dbReference type="AlphaFoldDB" id="A0A553PDL8"/>
<evidence type="ECO:0000256" key="8">
    <source>
        <dbReference type="ARBA" id="ARBA00023125"/>
    </source>
</evidence>
<dbReference type="Pfam" id="PF05485">
    <property type="entry name" value="THAP"/>
    <property type="match status" value="1"/>
</dbReference>
<dbReference type="InterPro" id="IPR026516">
    <property type="entry name" value="THAP1/10"/>
</dbReference>
<dbReference type="STRING" id="6832.A0A553PDL8"/>
<dbReference type="InterPro" id="IPR006612">
    <property type="entry name" value="THAP_Znf"/>
</dbReference>
<dbReference type="GO" id="GO:0005654">
    <property type="term" value="C:nucleoplasm"/>
    <property type="evidence" value="ECO:0007669"/>
    <property type="project" value="UniProtKB-SubCell"/>
</dbReference>
<evidence type="ECO:0000256" key="12">
    <source>
        <dbReference type="PROSITE-ProRule" id="PRU00309"/>
    </source>
</evidence>
<dbReference type="EMBL" id="VCGU01000005">
    <property type="protein sequence ID" value="TRY75765.1"/>
    <property type="molecule type" value="Genomic_DNA"/>
</dbReference>
<evidence type="ECO:0000256" key="10">
    <source>
        <dbReference type="ARBA" id="ARBA00023242"/>
    </source>
</evidence>
<keyword evidence="10" id="KW-0539">Nucleus</keyword>
<accession>A0A553PDL8</accession>
<keyword evidence="11" id="KW-0131">Cell cycle</keyword>
<keyword evidence="17" id="KW-1185">Reference proteome</keyword>
<evidence type="ECO:0000256" key="9">
    <source>
        <dbReference type="ARBA" id="ARBA00023163"/>
    </source>
</evidence>
<comment type="caution">
    <text evidence="16">The sequence shown here is derived from an EMBL/GenBank/DDBJ whole genome shotgun (WGS) entry which is preliminary data.</text>
</comment>
<evidence type="ECO:0000313" key="16">
    <source>
        <dbReference type="EMBL" id="TRY75765.1"/>
    </source>
</evidence>
<dbReference type="Pfam" id="PF12017">
    <property type="entry name" value="Tnp_P_element"/>
    <property type="match status" value="1"/>
</dbReference>
<keyword evidence="4 12" id="KW-0863">Zinc-finger</keyword>
<evidence type="ECO:0000256" key="1">
    <source>
        <dbReference type="ARBA" id="ARBA00004642"/>
    </source>
</evidence>
<protein>
    <recommendedName>
        <fullName evidence="15">THAP-type domain-containing protein</fullName>
    </recommendedName>
</protein>
<dbReference type="PANTHER" id="PTHR46600:SF1">
    <property type="entry name" value="THAP DOMAIN-CONTAINING PROTEIN 1"/>
    <property type="match status" value="1"/>
</dbReference>
<comment type="subcellular location">
    <subcellularLocation>
        <location evidence="1">Nucleus</location>
        <location evidence="1">Nucleoplasm</location>
    </subcellularLocation>
</comment>
<evidence type="ECO:0000256" key="3">
    <source>
        <dbReference type="ARBA" id="ARBA00022723"/>
    </source>
</evidence>
<dbReference type="GO" id="GO:0043565">
    <property type="term" value="F:sequence-specific DNA binding"/>
    <property type="evidence" value="ECO:0007669"/>
    <property type="project" value="InterPro"/>
</dbReference>
<dbReference type="PANTHER" id="PTHR46600">
    <property type="entry name" value="THAP DOMAIN-CONTAINING"/>
    <property type="match status" value="1"/>
</dbReference>
<keyword evidence="9" id="KW-0804">Transcription</keyword>
<evidence type="ECO:0000259" key="15">
    <source>
        <dbReference type="PROSITE" id="PS50950"/>
    </source>
</evidence>
<evidence type="ECO:0000256" key="5">
    <source>
        <dbReference type="ARBA" id="ARBA00022833"/>
    </source>
</evidence>
<dbReference type="SUPFAM" id="SSF57716">
    <property type="entry name" value="Glucocorticoid receptor-like (DNA-binding domain)"/>
    <property type="match status" value="1"/>
</dbReference>
<evidence type="ECO:0000256" key="4">
    <source>
        <dbReference type="ARBA" id="ARBA00022771"/>
    </source>
</evidence>